<dbReference type="Gene3D" id="2.100.10.50">
    <property type="match status" value="1"/>
</dbReference>
<dbReference type="InterPro" id="IPR005112">
    <property type="entry name" value="dDENN_dom"/>
</dbReference>
<dbReference type="PROSITE" id="PS51498">
    <property type="entry name" value="MABP"/>
    <property type="match status" value="1"/>
</dbReference>
<dbReference type="InterPro" id="IPR002885">
    <property type="entry name" value="PPR_rpt"/>
</dbReference>
<dbReference type="InterPro" id="IPR001194">
    <property type="entry name" value="cDENN_dom"/>
</dbReference>
<dbReference type="PANTHER" id="PTHR12296">
    <property type="entry name" value="DENN DOMAIN-CONTAINING PROTEIN 4"/>
    <property type="match status" value="1"/>
</dbReference>
<dbReference type="GeneID" id="107110904"/>
<dbReference type="SMART" id="SM00799">
    <property type="entry name" value="DENN"/>
    <property type="match status" value="1"/>
</dbReference>
<dbReference type="Pfam" id="PF02141">
    <property type="entry name" value="DENN"/>
    <property type="match status" value="1"/>
</dbReference>
<organism evidence="6 7">
    <name type="scientific">Gekko japonicus</name>
    <name type="common">Schlegel's Japanese gecko</name>
    <dbReference type="NCBI Taxonomy" id="146911"/>
    <lineage>
        <taxon>Eukaryota</taxon>
        <taxon>Metazoa</taxon>
        <taxon>Chordata</taxon>
        <taxon>Craniata</taxon>
        <taxon>Vertebrata</taxon>
        <taxon>Euteleostomi</taxon>
        <taxon>Lepidosauria</taxon>
        <taxon>Squamata</taxon>
        <taxon>Bifurcata</taxon>
        <taxon>Gekkota</taxon>
        <taxon>Gekkonidae</taxon>
        <taxon>Gekkoninae</taxon>
        <taxon>Gekko</taxon>
    </lineage>
</organism>
<feature type="domain" description="MABP" evidence="5">
    <location>
        <begin position="38"/>
        <end position="197"/>
    </location>
</feature>
<feature type="region of interest" description="Disordered" evidence="3">
    <location>
        <begin position="1254"/>
        <end position="1276"/>
    </location>
</feature>
<dbReference type="SMART" id="SM00800">
    <property type="entry name" value="uDENN"/>
    <property type="match status" value="1"/>
</dbReference>
<dbReference type="InterPro" id="IPR043153">
    <property type="entry name" value="DENN_C"/>
</dbReference>
<proteinExistence type="predicted"/>
<dbReference type="Pfam" id="PF03456">
    <property type="entry name" value="uDENN"/>
    <property type="match status" value="1"/>
</dbReference>
<dbReference type="Pfam" id="PF03455">
    <property type="entry name" value="dDENN"/>
    <property type="match status" value="1"/>
</dbReference>
<protein>
    <submittedName>
        <fullName evidence="7">DENN domain-containing protein 4B isoform X1</fullName>
    </submittedName>
</protein>
<dbReference type="Proteomes" id="UP000694871">
    <property type="component" value="Unplaced"/>
</dbReference>
<feature type="compositionally biased region" description="Basic and acidic residues" evidence="3">
    <location>
        <begin position="1064"/>
        <end position="1093"/>
    </location>
</feature>
<keyword evidence="6" id="KW-1185">Reference proteome</keyword>
<evidence type="ECO:0000256" key="1">
    <source>
        <dbReference type="ARBA" id="ARBA00022658"/>
    </source>
</evidence>
<evidence type="ECO:0000313" key="7">
    <source>
        <dbReference type="RefSeq" id="XP_015267234.1"/>
    </source>
</evidence>
<dbReference type="SMART" id="SM00801">
    <property type="entry name" value="dDENN"/>
    <property type="match status" value="1"/>
</dbReference>
<name>A0ABM1K0J7_GEKJA</name>
<feature type="region of interest" description="Disordered" evidence="3">
    <location>
        <begin position="1215"/>
        <end position="1242"/>
    </location>
</feature>
<evidence type="ECO:0000256" key="3">
    <source>
        <dbReference type="SAM" id="MobiDB-lite"/>
    </source>
</evidence>
<feature type="domain" description="UDENN" evidence="4">
    <location>
        <begin position="189"/>
        <end position="638"/>
    </location>
</feature>
<dbReference type="InterPro" id="IPR023341">
    <property type="entry name" value="MABP"/>
</dbReference>
<feature type="compositionally biased region" description="Low complexity" evidence="3">
    <location>
        <begin position="986"/>
        <end position="998"/>
    </location>
</feature>
<evidence type="ECO:0000259" key="4">
    <source>
        <dbReference type="PROSITE" id="PS50211"/>
    </source>
</evidence>
<feature type="region of interest" description="Disordered" evidence="3">
    <location>
        <begin position="890"/>
        <end position="921"/>
    </location>
</feature>
<dbReference type="InterPro" id="IPR037516">
    <property type="entry name" value="Tripartite_DENN"/>
</dbReference>
<dbReference type="InterPro" id="IPR005113">
    <property type="entry name" value="uDENN_dom"/>
</dbReference>
<feature type="region of interest" description="Disordered" evidence="3">
    <location>
        <begin position="971"/>
        <end position="998"/>
    </location>
</feature>
<keyword evidence="1" id="KW-0344">Guanine-nucleotide releasing factor</keyword>
<dbReference type="InterPro" id="IPR011990">
    <property type="entry name" value="TPR-like_helical_dom_sf"/>
</dbReference>
<dbReference type="PROSITE" id="PS51375">
    <property type="entry name" value="PPR"/>
    <property type="match status" value="1"/>
</dbReference>
<sequence>MTEERVPQLVDYFVVAGLSDTSKPLEDEGQPPRASRPCEPISDVAVIIRSQGEEVPHGFTCIERTTSGNPVELNAGLLNNPQMYICYKRGRDKLPIVELGVHYDGKDRPKTGHKIIDTTPYSRSANLASGGPGHQRTFLTFRRASEGQGYSTLGVTDICLIMPSKGESTPHTFCRVDRNLNAGMWGPALFLCYKKALAKGNTLVYEAGLLSRYPKEDAESFPLPESVPVFCLPMGATIESWPADTKYQLPVFSTFVLTGASGDKVYGAAIQFYEPFPRELLSERQCLWLNLLTVVDRRPITSKMVQTRKSICVLSHWPFFDVFCKFLTFLYRYSISGPHVLPIEAHISHFMHNVPFPSPQRPRILVQMSSYDNVLLCQPVSSPLPLSGASFLTLLQTLGPENAVALLVAILTEQKLLIHSLRPDVLTSVGEALVSIIFPLHWQCPYIPLCPLTLADVLCAPVPFIVGLHSSYFDLYDPPHDVICVDLDTNTIFQSEERKLLSPRSLPRKPCKVLLASLHSQYQQLDEMYNRPVEEASLEFLLTDYDVIYGRRKQLELDIQAAFLRFMACLLKGYRTYLRPITQAPSEKTRDSSNLFYLQGFLKSRDRAYHKFYGQLLRTQLFTQFIEECSFVSDRHTSLEFFDSCVEKVQVDLEKPEESPLMELDDSHGSEHTVFIMPPEEPTAPDGSELLPRYKYDGFPVLQAKLFERPQDQLMPSLCQARSSAPSSPAPRRTKQEMKVAQRVAQKYSSVPDMWAKCLLGHCYGLWFIALPTYVRGAASKVRALQTAYEVLKQMETKKVVLPDEVCYRILMQLCGQYGEPVLSVRVLLEMKRAGIVPNTITYGYYNKAILESKWPSSTQGGRLRWAKLRNVVLGAAQFRQPLRLRQRDMEVQSISSQSESGRGGRALASRSRSNLQRQTTWSGYSLRENLPSASLVKSGSLSFPQHEEASIAEAGMTRATKVLDHSSDTLPAVPPWLRGLQDGPGSSEDGSLSDVSSFLTDESDRLTLSSVDAQSEAAKSGLSHASENHGSGTPRRSLAAKLQQLLSPMKRPSLRHAASVERSQARRGSEQREPPPRRSPLEGHLLLPRERPGSTASESSVSLGSEYDLSDTSVCSFNLRKSNDRLSESPAVETKQAEVADPSLWLSESLAVEVLLSSCSRCQACSSLVYDEEVMAGWSSDDSNLNTTCPFCARLFVPFLSIEIQDFQALPSITDSSDTSSVSSDWPRDTEAPAPGGQGPVLSDRYHCLSLDEAEPEPERESRAGSLCNGFAEPQAPRSSAPRVEHLTFAYLSPLVLRKELETLLENEGGDFLSQPELVDNHPIIYWNLVWYFQRLGLPSSLPQLLLASKHVQAVPQGSSQEVNVRLLWDVLTPDPDSFPPLYVLWRFHSNVQTRLQSWRRHNHPFSLSFLDAVLASVGVGEMHKAIALFLETVAGQPNPAYVQRSVYREILFLKLAALGRDHVDIVDFDKKYKSAYSKLASSLGKETLKQQRAQPLTSKAIDCRKSFGANLEC</sequence>
<dbReference type="Gene3D" id="1.25.40.10">
    <property type="entry name" value="Tetratricopeptide repeat domain"/>
    <property type="match status" value="1"/>
</dbReference>
<feature type="compositionally biased region" description="Polar residues" evidence="3">
    <location>
        <begin position="1095"/>
        <end position="1104"/>
    </location>
</feature>
<dbReference type="Gene3D" id="3.40.50.11500">
    <property type="match status" value="1"/>
</dbReference>
<feature type="compositionally biased region" description="Low complexity" evidence="3">
    <location>
        <begin position="1215"/>
        <end position="1226"/>
    </location>
</feature>
<accession>A0ABM1K0J7</accession>
<dbReference type="PANTHER" id="PTHR12296:SF18">
    <property type="entry name" value="DENN DOMAIN-CONTAINING PROTEIN 4B"/>
    <property type="match status" value="1"/>
</dbReference>
<feature type="repeat" description="PPR" evidence="2">
    <location>
        <begin position="804"/>
        <end position="838"/>
    </location>
</feature>
<reference evidence="7" key="1">
    <citation type="submission" date="2025-08" db="UniProtKB">
        <authorList>
            <consortium name="RefSeq"/>
        </authorList>
    </citation>
    <scope>IDENTIFICATION</scope>
</reference>
<dbReference type="InterPro" id="IPR051696">
    <property type="entry name" value="DENN_Domain_GEFs"/>
</dbReference>
<dbReference type="RefSeq" id="XP_015267234.1">
    <property type="nucleotide sequence ID" value="XM_015411748.1"/>
</dbReference>
<gene>
    <name evidence="7" type="primary">DENND4B</name>
</gene>
<feature type="region of interest" description="Disordered" evidence="3">
    <location>
        <begin position="1012"/>
        <end position="1036"/>
    </location>
</feature>
<evidence type="ECO:0000313" key="6">
    <source>
        <dbReference type="Proteomes" id="UP000694871"/>
    </source>
</evidence>
<feature type="region of interest" description="Disordered" evidence="3">
    <location>
        <begin position="1049"/>
        <end position="1105"/>
    </location>
</feature>
<evidence type="ECO:0000259" key="5">
    <source>
        <dbReference type="PROSITE" id="PS51498"/>
    </source>
</evidence>
<dbReference type="PROSITE" id="PS50211">
    <property type="entry name" value="DENN"/>
    <property type="match status" value="1"/>
</dbReference>
<dbReference type="NCBIfam" id="TIGR00756">
    <property type="entry name" value="PPR"/>
    <property type="match status" value="1"/>
</dbReference>
<evidence type="ECO:0000256" key="2">
    <source>
        <dbReference type="PROSITE-ProRule" id="PRU00708"/>
    </source>
</evidence>